<feature type="transmembrane region" description="Helical" evidence="1">
    <location>
        <begin position="94"/>
        <end position="115"/>
    </location>
</feature>
<gene>
    <name evidence="3" type="ORF">g.44228</name>
</gene>
<keyword evidence="1" id="KW-0812">Transmembrane</keyword>
<sequence>MKRIFLFALLVLVVGAVECQAQGCAKVCTMDYRPVCGHSPTKGFHIFSNACAMRVENECNKGDVHQEVLDEEYMTLEYIFHAIPFDAIFYLIRVMWKLFTIGVFGVAILSFLIFYDGDLILPYFNMLNESLNIVMYKVFDKKFELPTYEDNNKKG</sequence>
<dbReference type="AlphaFoldDB" id="A0A1B6KQR7"/>
<feature type="chain" id="PRO_5008586769" description="Kazal-like domain-containing protein" evidence="2">
    <location>
        <begin position="22"/>
        <end position="155"/>
    </location>
</feature>
<proteinExistence type="predicted"/>
<evidence type="ECO:0000256" key="1">
    <source>
        <dbReference type="SAM" id="Phobius"/>
    </source>
</evidence>
<reference evidence="3" key="1">
    <citation type="submission" date="2015-11" db="EMBL/GenBank/DDBJ databases">
        <title>De novo transcriptome assembly of four potential Pierce s Disease insect vectors from Arizona vineyards.</title>
        <authorList>
            <person name="Tassone E.E."/>
        </authorList>
    </citation>
    <scope>NUCLEOTIDE SEQUENCE</scope>
</reference>
<accession>A0A1B6KQR7</accession>
<evidence type="ECO:0000256" key="2">
    <source>
        <dbReference type="SAM" id="SignalP"/>
    </source>
</evidence>
<feature type="signal peptide" evidence="2">
    <location>
        <begin position="1"/>
        <end position="21"/>
    </location>
</feature>
<dbReference type="InterPro" id="IPR036058">
    <property type="entry name" value="Kazal_dom_sf"/>
</dbReference>
<dbReference type="SUPFAM" id="SSF100895">
    <property type="entry name" value="Kazal-type serine protease inhibitors"/>
    <property type="match status" value="1"/>
</dbReference>
<keyword evidence="1" id="KW-0472">Membrane</keyword>
<keyword evidence="2" id="KW-0732">Signal</keyword>
<dbReference type="EMBL" id="GEBQ01026188">
    <property type="protein sequence ID" value="JAT13789.1"/>
    <property type="molecule type" value="Transcribed_RNA"/>
</dbReference>
<evidence type="ECO:0000313" key="3">
    <source>
        <dbReference type="EMBL" id="JAT13789.1"/>
    </source>
</evidence>
<evidence type="ECO:0008006" key="4">
    <source>
        <dbReference type="Google" id="ProtNLM"/>
    </source>
</evidence>
<organism evidence="3">
    <name type="scientific">Graphocephala atropunctata</name>
    <dbReference type="NCBI Taxonomy" id="36148"/>
    <lineage>
        <taxon>Eukaryota</taxon>
        <taxon>Metazoa</taxon>
        <taxon>Ecdysozoa</taxon>
        <taxon>Arthropoda</taxon>
        <taxon>Hexapoda</taxon>
        <taxon>Insecta</taxon>
        <taxon>Pterygota</taxon>
        <taxon>Neoptera</taxon>
        <taxon>Paraneoptera</taxon>
        <taxon>Hemiptera</taxon>
        <taxon>Auchenorrhyncha</taxon>
        <taxon>Membracoidea</taxon>
        <taxon>Cicadellidae</taxon>
        <taxon>Cicadellinae</taxon>
        <taxon>Cicadellini</taxon>
        <taxon>Graphocephala</taxon>
    </lineage>
</organism>
<dbReference type="Gene3D" id="3.30.60.30">
    <property type="match status" value="1"/>
</dbReference>
<protein>
    <recommendedName>
        <fullName evidence="4">Kazal-like domain-containing protein</fullName>
    </recommendedName>
</protein>
<keyword evidence="1" id="KW-1133">Transmembrane helix</keyword>
<name>A0A1B6KQR7_9HEMI</name>